<dbReference type="EMBL" id="JAGFNK010000275">
    <property type="protein sequence ID" value="KAI9454419.1"/>
    <property type="molecule type" value="Genomic_DNA"/>
</dbReference>
<proteinExistence type="predicted"/>
<evidence type="ECO:0000313" key="1">
    <source>
        <dbReference type="EMBL" id="KAI9454419.1"/>
    </source>
</evidence>
<reference evidence="1" key="1">
    <citation type="submission" date="2021-03" db="EMBL/GenBank/DDBJ databases">
        <title>Evolutionary priming and transition to the ectomycorrhizal habit in an iconic lineage of mushroom-forming fungi: is preadaptation a requirement?</title>
        <authorList>
            <consortium name="DOE Joint Genome Institute"/>
            <person name="Looney B.P."/>
            <person name="Miyauchi S."/>
            <person name="Morin E."/>
            <person name="Drula E."/>
            <person name="Courty P.E."/>
            <person name="Chicoki N."/>
            <person name="Fauchery L."/>
            <person name="Kohler A."/>
            <person name="Kuo A."/>
            <person name="LaButti K."/>
            <person name="Pangilinan J."/>
            <person name="Lipzen A."/>
            <person name="Riley R."/>
            <person name="Andreopoulos W."/>
            <person name="He G."/>
            <person name="Johnson J."/>
            <person name="Barry K.W."/>
            <person name="Grigoriev I.V."/>
            <person name="Nagy L."/>
            <person name="Hibbett D."/>
            <person name="Henrissat B."/>
            <person name="Matheny P.B."/>
            <person name="Labbe J."/>
            <person name="Martin A.F."/>
        </authorList>
    </citation>
    <scope>NUCLEOTIDE SEQUENCE</scope>
    <source>
        <strain evidence="1">BPL698</strain>
    </source>
</reference>
<protein>
    <submittedName>
        <fullName evidence="1">Uncharacterized protein</fullName>
    </submittedName>
</protein>
<comment type="caution">
    <text evidence="1">The sequence shown here is derived from an EMBL/GenBank/DDBJ whole genome shotgun (WGS) entry which is preliminary data.</text>
</comment>
<dbReference type="Proteomes" id="UP001207468">
    <property type="component" value="Unassembled WGS sequence"/>
</dbReference>
<organism evidence="1 2">
    <name type="scientific">Russula earlei</name>
    <dbReference type="NCBI Taxonomy" id="71964"/>
    <lineage>
        <taxon>Eukaryota</taxon>
        <taxon>Fungi</taxon>
        <taxon>Dikarya</taxon>
        <taxon>Basidiomycota</taxon>
        <taxon>Agaricomycotina</taxon>
        <taxon>Agaricomycetes</taxon>
        <taxon>Russulales</taxon>
        <taxon>Russulaceae</taxon>
        <taxon>Russula</taxon>
    </lineage>
</organism>
<evidence type="ECO:0000313" key="2">
    <source>
        <dbReference type="Proteomes" id="UP001207468"/>
    </source>
</evidence>
<sequence length="256" mass="28843">MTGISKAIWPPHHDVACATGKMSFSITAVSERYADPLYVYAAYPMKIATSCSGSDSTRTTARRFHDDSTPGAWTSDEKSISTSERYSTPLSTSALKTLATSMGTPTRLSRRRRRRLHLPYAHARSSFRPYVVHHRLRLTCLVRRPCRLRTSSVARHRPSRLPLPSSLRFPHLQPCLSSPHPRVPPLLQSPSPSPHLPCLLPSLQFRPPPSRTQCRPLPHLPKLQPCLPRPPSLLLPLSFQSRPPSYLQHRQPPPRC</sequence>
<gene>
    <name evidence="1" type="ORF">F5148DRAFT_428569</name>
</gene>
<name>A0ACC0TZ13_9AGAM</name>
<accession>A0ACC0TZ13</accession>
<keyword evidence="2" id="KW-1185">Reference proteome</keyword>